<evidence type="ECO:0000313" key="2">
    <source>
        <dbReference type="EMBL" id="CAH3153268.1"/>
    </source>
</evidence>
<sequence>MSERAISTAVSDFVLAGCTYYAAINVYEKSFYAAWGLICVAVAASLGVLNFGKMLPRRVHSDVIRLHALFTWLALMCFFSVYGSFADNPIIYSLVPSAPWFENKAMQEHNLQCIFAGIPFIAAGFCFYHHKPANATFHFVSSVGACLLSLVHTPLKEKLSIVVSSLAVIGILLVTFINSNFSACVGALAYGLASAVKSTNFLGLPGVDWFHYVLAVANLLLMFGLIK</sequence>
<protein>
    <submittedName>
        <fullName evidence="2">Uncharacterized protein</fullName>
    </submittedName>
</protein>
<keyword evidence="1" id="KW-0812">Transmembrane</keyword>
<organism evidence="2 3">
    <name type="scientific">Porites evermanni</name>
    <dbReference type="NCBI Taxonomy" id="104178"/>
    <lineage>
        <taxon>Eukaryota</taxon>
        <taxon>Metazoa</taxon>
        <taxon>Cnidaria</taxon>
        <taxon>Anthozoa</taxon>
        <taxon>Hexacorallia</taxon>
        <taxon>Scleractinia</taxon>
        <taxon>Fungiina</taxon>
        <taxon>Poritidae</taxon>
        <taxon>Porites</taxon>
    </lineage>
</organism>
<evidence type="ECO:0000256" key="1">
    <source>
        <dbReference type="SAM" id="Phobius"/>
    </source>
</evidence>
<keyword evidence="1" id="KW-1133">Transmembrane helix</keyword>
<dbReference type="EMBL" id="CALNXI010001053">
    <property type="protein sequence ID" value="CAH3153268.1"/>
    <property type="molecule type" value="Genomic_DNA"/>
</dbReference>
<keyword evidence="1" id="KW-0472">Membrane</keyword>
<accession>A0ABN8PYC5</accession>
<feature type="transmembrane region" description="Helical" evidence="1">
    <location>
        <begin position="209"/>
        <end position="226"/>
    </location>
</feature>
<keyword evidence="3" id="KW-1185">Reference proteome</keyword>
<feature type="transmembrane region" description="Helical" evidence="1">
    <location>
        <begin position="135"/>
        <end position="153"/>
    </location>
</feature>
<proteinExistence type="predicted"/>
<feature type="transmembrane region" description="Helical" evidence="1">
    <location>
        <begin position="30"/>
        <end position="51"/>
    </location>
</feature>
<evidence type="ECO:0000313" key="3">
    <source>
        <dbReference type="Proteomes" id="UP001159427"/>
    </source>
</evidence>
<comment type="caution">
    <text evidence="2">The sequence shown here is derived from an EMBL/GenBank/DDBJ whole genome shotgun (WGS) entry which is preliminary data.</text>
</comment>
<feature type="transmembrane region" description="Helical" evidence="1">
    <location>
        <begin position="63"/>
        <end position="85"/>
    </location>
</feature>
<feature type="transmembrane region" description="Helical" evidence="1">
    <location>
        <begin position="159"/>
        <end position="177"/>
    </location>
</feature>
<name>A0ABN8PYC5_9CNID</name>
<reference evidence="2 3" key="1">
    <citation type="submission" date="2022-05" db="EMBL/GenBank/DDBJ databases">
        <authorList>
            <consortium name="Genoscope - CEA"/>
            <person name="William W."/>
        </authorList>
    </citation>
    <scope>NUCLEOTIDE SEQUENCE [LARGE SCALE GENOMIC DNA]</scope>
</reference>
<dbReference type="Proteomes" id="UP001159427">
    <property type="component" value="Unassembled WGS sequence"/>
</dbReference>
<feature type="transmembrane region" description="Helical" evidence="1">
    <location>
        <begin position="5"/>
        <end position="24"/>
    </location>
</feature>
<gene>
    <name evidence="2" type="ORF">PEVE_00001061</name>
</gene>